<dbReference type="GO" id="GO:0016209">
    <property type="term" value="F:antioxidant activity"/>
    <property type="evidence" value="ECO:0007669"/>
    <property type="project" value="InterPro"/>
</dbReference>
<dbReference type="EMBL" id="VIAR01000007">
    <property type="protein sequence ID" value="TQD38608.1"/>
    <property type="molecule type" value="Genomic_DNA"/>
</dbReference>
<dbReference type="GO" id="GO:0016491">
    <property type="term" value="F:oxidoreductase activity"/>
    <property type="evidence" value="ECO:0007669"/>
    <property type="project" value="InterPro"/>
</dbReference>
<keyword evidence="3" id="KW-1185">Reference proteome</keyword>
<protein>
    <submittedName>
        <fullName evidence="2">Thioredoxin family protein</fullName>
    </submittedName>
</protein>
<evidence type="ECO:0000259" key="1">
    <source>
        <dbReference type="PROSITE" id="PS51352"/>
    </source>
</evidence>
<dbReference type="InterPro" id="IPR013766">
    <property type="entry name" value="Thioredoxin_domain"/>
</dbReference>
<dbReference type="PROSITE" id="PS51352">
    <property type="entry name" value="THIOREDOXIN_2"/>
    <property type="match status" value="1"/>
</dbReference>
<evidence type="ECO:0000313" key="3">
    <source>
        <dbReference type="Proteomes" id="UP000317169"/>
    </source>
</evidence>
<organism evidence="2 3">
    <name type="scientific">Haloflavibacter putidus</name>
    <dbReference type="NCBI Taxonomy" id="2576776"/>
    <lineage>
        <taxon>Bacteria</taxon>
        <taxon>Pseudomonadati</taxon>
        <taxon>Bacteroidota</taxon>
        <taxon>Flavobacteriia</taxon>
        <taxon>Flavobacteriales</taxon>
        <taxon>Flavobacteriaceae</taxon>
        <taxon>Haloflavibacter</taxon>
    </lineage>
</organism>
<comment type="caution">
    <text evidence="2">The sequence shown here is derived from an EMBL/GenBank/DDBJ whole genome shotgun (WGS) entry which is preliminary data.</text>
</comment>
<evidence type="ECO:0000313" key="2">
    <source>
        <dbReference type="EMBL" id="TQD38608.1"/>
    </source>
</evidence>
<dbReference type="PANTHER" id="PTHR43640">
    <property type="entry name" value="OS07G0260300 PROTEIN"/>
    <property type="match status" value="1"/>
</dbReference>
<dbReference type="PANTHER" id="PTHR43640:SF1">
    <property type="entry name" value="THIOREDOXIN-DEPENDENT PEROXIREDOXIN"/>
    <property type="match status" value="1"/>
</dbReference>
<dbReference type="CDD" id="cd02969">
    <property type="entry name" value="PRX_like1"/>
    <property type="match status" value="1"/>
</dbReference>
<dbReference type="Proteomes" id="UP000317169">
    <property type="component" value="Unassembled WGS sequence"/>
</dbReference>
<proteinExistence type="predicted"/>
<reference evidence="2 3" key="1">
    <citation type="submission" date="2019-06" db="EMBL/GenBank/DDBJ databases">
        <title>Flavibacter putida gen. nov., sp. nov., a novel marine bacterium of the family Flavobacteriaceae isolated from coastal seawater.</title>
        <authorList>
            <person name="Feng X."/>
        </authorList>
    </citation>
    <scope>NUCLEOTIDE SEQUENCE [LARGE SCALE GENOMIC DNA]</scope>
    <source>
        <strain evidence="2 3">PLHSN227</strain>
    </source>
</reference>
<dbReference type="OrthoDB" id="9809746at2"/>
<accession>A0A507ZSB7</accession>
<dbReference type="InterPro" id="IPR000866">
    <property type="entry name" value="AhpC/TSA"/>
</dbReference>
<gene>
    <name evidence="2" type="ORF">FKR84_08130</name>
</gene>
<dbReference type="AlphaFoldDB" id="A0A507ZSB7"/>
<dbReference type="InterPro" id="IPR047262">
    <property type="entry name" value="PRX-like1"/>
</dbReference>
<name>A0A507ZSB7_9FLAO</name>
<dbReference type="RefSeq" id="WP_141421803.1">
    <property type="nucleotide sequence ID" value="NZ_VIAR01000007.1"/>
</dbReference>
<dbReference type="Pfam" id="PF00578">
    <property type="entry name" value="AhpC-TSA"/>
    <property type="match status" value="1"/>
</dbReference>
<dbReference type="InterPro" id="IPR036249">
    <property type="entry name" value="Thioredoxin-like_sf"/>
</dbReference>
<sequence length="185" mass="21184">MTQQTAALQLGKKAPDFKLLDAKTKDFYRYEQVRGKRGTIIMFLANHCPYVQLVAEELSRLANDYRILGFGFAAISSNDAEQYPADSFGNMHFFAREYDFTFPYLYDESQEIAKAYAAECTPDFFIFNAENELVYHGQLDDARPGNGLAVNGRNVRETLDNLYYNRRLNTKQKPGVGCSIKWKKA</sequence>
<feature type="domain" description="Thioredoxin" evidence="1">
    <location>
        <begin position="8"/>
        <end position="164"/>
    </location>
</feature>
<dbReference type="Gene3D" id="3.40.30.10">
    <property type="entry name" value="Glutaredoxin"/>
    <property type="match status" value="1"/>
</dbReference>
<dbReference type="SUPFAM" id="SSF52833">
    <property type="entry name" value="Thioredoxin-like"/>
    <property type="match status" value="1"/>
</dbReference>